<evidence type="ECO:0000256" key="3">
    <source>
        <dbReference type="ARBA" id="ARBA00022481"/>
    </source>
</evidence>
<protein>
    <submittedName>
        <fullName evidence="9">Prepilin-type N-terminal cleavage/methylation domain</fullName>
    </submittedName>
</protein>
<organism evidence="9 10">
    <name type="scientific">Fretibacterium fastidiosum</name>
    <dbReference type="NCBI Taxonomy" id="651822"/>
    <lineage>
        <taxon>Bacteria</taxon>
        <taxon>Thermotogati</taxon>
        <taxon>Synergistota</taxon>
        <taxon>Synergistia</taxon>
        <taxon>Synergistales</taxon>
        <taxon>Aminobacteriaceae</taxon>
        <taxon>Fretibacterium</taxon>
    </lineage>
</organism>
<dbReference type="KEGG" id="sbr:SY1_01810"/>
<dbReference type="PROSITE" id="PS00409">
    <property type="entry name" value="PROKAR_NTER_METHYL"/>
    <property type="match status" value="1"/>
</dbReference>
<reference evidence="10" key="1">
    <citation type="submission" date="2010-03" db="EMBL/GenBank/DDBJ databases">
        <title>The genome sequence of Synergistetes sp. SGP1.</title>
        <authorList>
            <consortium name="metaHIT consortium -- http://www.metahit.eu/"/>
            <person name="Pajon A."/>
            <person name="Turner K."/>
            <person name="Parkhill J."/>
            <person name="Wade W."/>
            <person name="Vartoukian S."/>
        </authorList>
    </citation>
    <scope>NUCLEOTIDE SEQUENCE [LARGE SCALE GENOMIC DNA]</scope>
    <source>
        <strain evidence="10">SGP1</strain>
    </source>
</reference>
<dbReference type="EMBL" id="FP929056">
    <property type="protein sequence ID" value="CBL27724.1"/>
    <property type="molecule type" value="Genomic_DNA"/>
</dbReference>
<dbReference type="InterPro" id="IPR045584">
    <property type="entry name" value="Pilin-like"/>
</dbReference>
<dbReference type="PANTHER" id="PTHR30093">
    <property type="entry name" value="GENERAL SECRETION PATHWAY PROTEIN G"/>
    <property type="match status" value="1"/>
</dbReference>
<dbReference type="GO" id="GO:0009279">
    <property type="term" value="C:cell outer membrane"/>
    <property type="evidence" value="ECO:0007669"/>
    <property type="project" value="UniProtKB-SubCell"/>
</dbReference>
<dbReference type="Gene3D" id="3.30.700.10">
    <property type="entry name" value="Glycoprotein, Type 4 Pilin"/>
    <property type="match status" value="1"/>
</dbReference>
<reference evidence="9 10" key="2">
    <citation type="submission" date="2010-03" db="EMBL/GenBank/DDBJ databases">
        <authorList>
            <person name="Pajon A."/>
        </authorList>
    </citation>
    <scope>NUCLEOTIDE SEQUENCE [LARGE SCALE GENOMIC DNA]</scope>
    <source>
        <strain evidence="9 10">SGP1</strain>
    </source>
</reference>
<evidence type="ECO:0000256" key="1">
    <source>
        <dbReference type="ARBA" id="ARBA00004203"/>
    </source>
</evidence>
<evidence type="ECO:0000313" key="10">
    <source>
        <dbReference type="Proteomes" id="UP000008957"/>
    </source>
</evidence>
<dbReference type="AlphaFoldDB" id="A0AB94IVF2"/>
<evidence type="ECO:0000256" key="2">
    <source>
        <dbReference type="ARBA" id="ARBA00004418"/>
    </source>
</evidence>
<dbReference type="GO" id="GO:0015628">
    <property type="term" value="P:protein secretion by the type II secretion system"/>
    <property type="evidence" value="ECO:0007669"/>
    <property type="project" value="InterPro"/>
</dbReference>
<sequence>MKMRKGFTLVELLIVIVIIGILAAAMLLSSGSATASAEASNIVSNLRSLKAATMMFYADSMDAIAAVNGLLPGTVTVDALKGYTDNPERFADGKGYLFKSNTNKNWFVGVDLEKLKMSSTMDEVMKKLEGKKDTLALISTTDATSAPANTTPSINTTHKVVWMVAR</sequence>
<evidence type="ECO:0000256" key="4">
    <source>
        <dbReference type="ARBA" id="ARBA00022692"/>
    </source>
</evidence>
<keyword evidence="3" id="KW-0488">Methylation</keyword>
<dbReference type="SUPFAM" id="SSF54523">
    <property type="entry name" value="Pili subunits"/>
    <property type="match status" value="1"/>
</dbReference>
<comment type="subcellular location">
    <subcellularLocation>
        <location evidence="1">Cell outer membrane</location>
        <topology evidence="1">Single-pass membrane protein</topology>
    </subcellularLocation>
    <subcellularLocation>
        <location evidence="2">Periplasm</location>
    </subcellularLocation>
</comment>
<keyword evidence="10" id="KW-1185">Reference proteome</keyword>
<dbReference type="PRINTS" id="PR00813">
    <property type="entry name" value="BCTERIALGSPG"/>
</dbReference>
<dbReference type="Proteomes" id="UP000008957">
    <property type="component" value="Chromosome"/>
</dbReference>
<dbReference type="RefSeq" id="WP_015555871.1">
    <property type="nucleotide sequence ID" value="NC_021038.1"/>
</dbReference>
<keyword evidence="6" id="KW-1133">Transmembrane helix</keyword>
<keyword evidence="5" id="KW-0574">Periplasm</keyword>
<keyword evidence="7" id="KW-0472">Membrane</keyword>
<dbReference type="GO" id="GO:0042597">
    <property type="term" value="C:periplasmic space"/>
    <property type="evidence" value="ECO:0007669"/>
    <property type="project" value="UniProtKB-SubCell"/>
</dbReference>
<dbReference type="InterPro" id="IPR000983">
    <property type="entry name" value="Bac_GSPG_pilin"/>
</dbReference>
<name>A0AB94IVF2_9BACT</name>
<evidence type="ECO:0000256" key="8">
    <source>
        <dbReference type="ARBA" id="ARBA00023237"/>
    </source>
</evidence>
<dbReference type="PANTHER" id="PTHR30093:SF44">
    <property type="entry name" value="TYPE II SECRETION SYSTEM CORE PROTEIN G"/>
    <property type="match status" value="1"/>
</dbReference>
<dbReference type="NCBIfam" id="TIGR02532">
    <property type="entry name" value="IV_pilin_GFxxxE"/>
    <property type="match status" value="1"/>
</dbReference>
<proteinExistence type="predicted"/>
<dbReference type="Pfam" id="PF07963">
    <property type="entry name" value="N_methyl"/>
    <property type="match status" value="1"/>
</dbReference>
<dbReference type="GO" id="GO:0015627">
    <property type="term" value="C:type II protein secretion system complex"/>
    <property type="evidence" value="ECO:0007669"/>
    <property type="project" value="InterPro"/>
</dbReference>
<evidence type="ECO:0000313" key="9">
    <source>
        <dbReference type="EMBL" id="CBL27724.1"/>
    </source>
</evidence>
<keyword evidence="4" id="KW-0812">Transmembrane</keyword>
<dbReference type="InterPro" id="IPR012902">
    <property type="entry name" value="N_methyl_site"/>
</dbReference>
<accession>A0AB94IVF2</accession>
<gene>
    <name evidence="9" type="ORF">SY1_01810</name>
</gene>
<evidence type="ECO:0000256" key="5">
    <source>
        <dbReference type="ARBA" id="ARBA00022764"/>
    </source>
</evidence>
<keyword evidence="8" id="KW-0998">Cell outer membrane</keyword>
<evidence type="ECO:0000256" key="7">
    <source>
        <dbReference type="ARBA" id="ARBA00023136"/>
    </source>
</evidence>
<evidence type="ECO:0000256" key="6">
    <source>
        <dbReference type="ARBA" id="ARBA00022989"/>
    </source>
</evidence>